<comment type="caution">
    <text evidence="3">The sequence shown here is derived from an EMBL/GenBank/DDBJ whole genome shotgun (WGS) entry which is preliminary data.</text>
</comment>
<dbReference type="AlphaFoldDB" id="A0A6L7GHS7"/>
<dbReference type="InterPro" id="IPR018968">
    <property type="entry name" value="Phasin"/>
</dbReference>
<dbReference type="NCBIfam" id="TIGR01841">
    <property type="entry name" value="phasin"/>
    <property type="match status" value="1"/>
</dbReference>
<evidence type="ECO:0000313" key="4">
    <source>
        <dbReference type="Proteomes" id="UP000473531"/>
    </source>
</evidence>
<dbReference type="Proteomes" id="UP000473531">
    <property type="component" value="Unassembled WGS sequence"/>
</dbReference>
<dbReference type="Pfam" id="PF09361">
    <property type="entry name" value="Phasin_2"/>
    <property type="match status" value="1"/>
</dbReference>
<dbReference type="InterPro" id="IPR010127">
    <property type="entry name" value="Phasin_subfam-1"/>
</dbReference>
<sequence length="270" mass="27797">MADQAASKIDAATQKAIADAAAKNVEANAPAKKADDTVNIAAVAQAVEADAKPAAKPAATKAAAATPARKPAAKRKAPVKKAAAKKVAARKTAAKPAARKTAAARKIAAPADTKTSNYRDTIMTKAKETTADYSAQVKDGFADLQTRAKTVYEKGTVLASDMGDFSKQNVEAVVEAGKILASGMQDMAKSYVADGKAAAAAIASDAREIAAVKSPTEFAQLQSKIASRNFDATVATVSKTTEAWVKLANEAFAPISSRMSVAMDKVRKAA</sequence>
<proteinExistence type="predicted"/>
<gene>
    <name evidence="3" type="primary">phaP</name>
    <name evidence="3" type="ORF">GRI44_12770</name>
</gene>
<protein>
    <submittedName>
        <fullName evidence="3">TIGR01841 family phasin</fullName>
    </submittedName>
</protein>
<dbReference type="OrthoDB" id="8479795at2"/>
<feature type="compositionally biased region" description="Basic residues" evidence="1">
    <location>
        <begin position="71"/>
        <end position="93"/>
    </location>
</feature>
<name>A0A6L7GHS7_9SPHN</name>
<feature type="domain" description="Phasin" evidence="2">
    <location>
        <begin position="161"/>
        <end position="259"/>
    </location>
</feature>
<keyword evidence="4" id="KW-1185">Reference proteome</keyword>
<organism evidence="3 4">
    <name type="scientific">Allopontixanthobacter confluentis</name>
    <dbReference type="NCBI Taxonomy" id="1849021"/>
    <lineage>
        <taxon>Bacteria</taxon>
        <taxon>Pseudomonadati</taxon>
        <taxon>Pseudomonadota</taxon>
        <taxon>Alphaproteobacteria</taxon>
        <taxon>Sphingomonadales</taxon>
        <taxon>Erythrobacteraceae</taxon>
        <taxon>Allopontixanthobacter</taxon>
    </lineage>
</organism>
<dbReference type="RefSeq" id="WP_160602118.1">
    <property type="nucleotide sequence ID" value="NZ_WTYU01000002.1"/>
</dbReference>
<evidence type="ECO:0000256" key="1">
    <source>
        <dbReference type="SAM" id="MobiDB-lite"/>
    </source>
</evidence>
<feature type="region of interest" description="Disordered" evidence="1">
    <location>
        <begin position="49"/>
        <end position="108"/>
    </location>
</feature>
<evidence type="ECO:0000259" key="2">
    <source>
        <dbReference type="Pfam" id="PF09361"/>
    </source>
</evidence>
<evidence type="ECO:0000313" key="3">
    <source>
        <dbReference type="EMBL" id="MXP15623.1"/>
    </source>
</evidence>
<reference evidence="3 4" key="1">
    <citation type="submission" date="2019-12" db="EMBL/GenBank/DDBJ databases">
        <title>Genomic-based taxomic classification of the family Erythrobacteraceae.</title>
        <authorList>
            <person name="Xu L."/>
        </authorList>
    </citation>
    <scope>NUCLEOTIDE SEQUENCE [LARGE SCALE GENOMIC DNA]</scope>
    <source>
        <strain evidence="3 4">KCTC 52259</strain>
    </source>
</reference>
<feature type="compositionally biased region" description="Low complexity" evidence="1">
    <location>
        <begin position="49"/>
        <end position="70"/>
    </location>
</feature>
<dbReference type="EMBL" id="WTYU01000002">
    <property type="protein sequence ID" value="MXP15623.1"/>
    <property type="molecule type" value="Genomic_DNA"/>
</dbReference>
<feature type="compositionally biased region" description="Low complexity" evidence="1">
    <location>
        <begin position="94"/>
        <end position="108"/>
    </location>
</feature>
<accession>A0A6L7GHS7</accession>